<dbReference type="SMART" id="SM00579">
    <property type="entry name" value="FBD"/>
    <property type="match status" value="1"/>
</dbReference>
<dbReference type="PROSITE" id="PS50181">
    <property type="entry name" value="FBOX"/>
    <property type="match status" value="1"/>
</dbReference>
<feature type="domain" description="F-box" evidence="2">
    <location>
        <begin position="35"/>
        <end position="88"/>
    </location>
</feature>
<dbReference type="CDD" id="cd22160">
    <property type="entry name" value="F-box_AtFBL13-like"/>
    <property type="match status" value="1"/>
</dbReference>
<dbReference type="SMART" id="SM00256">
    <property type="entry name" value="FBOX"/>
    <property type="match status" value="1"/>
</dbReference>
<dbReference type="InterPro" id="IPR006566">
    <property type="entry name" value="FBD"/>
</dbReference>
<dbReference type="SUPFAM" id="SSF52047">
    <property type="entry name" value="RNI-like"/>
    <property type="match status" value="1"/>
</dbReference>
<dbReference type="Pfam" id="PF08387">
    <property type="entry name" value="FBD"/>
    <property type="match status" value="1"/>
</dbReference>
<reference evidence="4" key="1">
    <citation type="submission" date="2024-07" db="EMBL/GenBank/DDBJ databases">
        <title>Two chromosome-level genome assemblies of Korean endemic species Abeliophyllum distichum and Forsythia ovata (Oleaceae).</title>
        <authorList>
            <person name="Jang H."/>
        </authorList>
    </citation>
    <scope>NUCLEOTIDE SEQUENCE [LARGE SCALE GENOMIC DNA]</scope>
</reference>
<feature type="region of interest" description="Disordered" evidence="1">
    <location>
        <begin position="1"/>
        <end position="36"/>
    </location>
</feature>
<gene>
    <name evidence="3" type="ORF">Fot_23611</name>
</gene>
<dbReference type="Pfam" id="PF24758">
    <property type="entry name" value="LRR_At5g56370"/>
    <property type="match status" value="1"/>
</dbReference>
<evidence type="ECO:0000256" key="1">
    <source>
        <dbReference type="SAM" id="MobiDB-lite"/>
    </source>
</evidence>
<dbReference type="Gene3D" id="3.80.10.10">
    <property type="entry name" value="Ribonuclease Inhibitor"/>
    <property type="match status" value="1"/>
</dbReference>
<dbReference type="InterPro" id="IPR055411">
    <property type="entry name" value="LRR_FXL15/At3g58940/PEG3-like"/>
</dbReference>
<dbReference type="Proteomes" id="UP001604277">
    <property type="component" value="Unassembled WGS sequence"/>
</dbReference>
<proteinExistence type="predicted"/>
<dbReference type="SUPFAM" id="SSF81383">
    <property type="entry name" value="F-box domain"/>
    <property type="match status" value="1"/>
</dbReference>
<accession>A0ABD1V137</accession>
<name>A0ABD1V137_9LAMI</name>
<organism evidence="3 4">
    <name type="scientific">Forsythia ovata</name>
    <dbReference type="NCBI Taxonomy" id="205694"/>
    <lineage>
        <taxon>Eukaryota</taxon>
        <taxon>Viridiplantae</taxon>
        <taxon>Streptophyta</taxon>
        <taxon>Embryophyta</taxon>
        <taxon>Tracheophyta</taxon>
        <taxon>Spermatophyta</taxon>
        <taxon>Magnoliopsida</taxon>
        <taxon>eudicotyledons</taxon>
        <taxon>Gunneridae</taxon>
        <taxon>Pentapetalae</taxon>
        <taxon>asterids</taxon>
        <taxon>lamiids</taxon>
        <taxon>Lamiales</taxon>
        <taxon>Oleaceae</taxon>
        <taxon>Forsythieae</taxon>
        <taxon>Forsythia</taxon>
    </lineage>
</organism>
<dbReference type="InterPro" id="IPR036047">
    <property type="entry name" value="F-box-like_dom_sf"/>
</dbReference>
<dbReference type="AlphaFoldDB" id="A0ABD1V137"/>
<keyword evidence="4" id="KW-1185">Reference proteome</keyword>
<comment type="caution">
    <text evidence="3">The sequence shown here is derived from an EMBL/GenBank/DDBJ whole genome shotgun (WGS) entry which is preliminary data.</text>
</comment>
<protein>
    <submittedName>
        <fullName evidence="3">F-box/LRR-repeat protein</fullName>
    </submittedName>
</protein>
<sequence length="513" mass="58365">MKPGSVEESSQVRGKVSRMSRAPKRARKTPDDDGADRLSDLPEGILCHILTFLDTKYAVATCVLSTRWKDLFLSLPNIVLDDSLTRKRRNKKVLLEFAKFGLKQIMLRDVPHINKFGLRCNFNFKDHAIQTLVCAAIWRNVKEVDICVGKRVVTGILPPEVFTSRTLVVLKLRGRVKLDIPEFVSLPKLKVILLGDFILASDDSMRRLFRGCKLLEDLSMSKCNFWLVDVLDLSTPLLRKLSFNYPCSIVETKLVIDTPNLEFFEYRGHTAKFNLVKKLKSLARAEIYFVTAPKLKNSFVEDHRENVSEFINKLCGVKSLYLSIDSLEAMYPGCFSLYVFETLTALELVGAFNLQILPSILESAPQLEVLIIPISWLIYHDARGEAPYSLPETVPVCLAKHLRNIKFKYFRALESVFQLVKYFLQNGKVMERMIFSGLGPWDSDLSLSARKKISMFPRCSETCEIMVALPERTVEVVDVPTEALQRGLTAAEKVYGGDKGSDKEWHLRVTRDV</sequence>
<dbReference type="EMBL" id="JBFOLJ010000006">
    <property type="protein sequence ID" value="KAL2531010.1"/>
    <property type="molecule type" value="Genomic_DNA"/>
</dbReference>
<dbReference type="PANTHER" id="PTHR31900:SF27">
    <property type="entry name" value="FBD DOMAIN-CONTAINING PROTEIN"/>
    <property type="match status" value="1"/>
</dbReference>
<dbReference type="PANTHER" id="PTHR31900">
    <property type="entry name" value="F-BOX/RNI SUPERFAMILY PROTEIN-RELATED"/>
    <property type="match status" value="1"/>
</dbReference>
<evidence type="ECO:0000259" key="2">
    <source>
        <dbReference type="PROSITE" id="PS50181"/>
    </source>
</evidence>
<dbReference type="InterPro" id="IPR032675">
    <property type="entry name" value="LRR_dom_sf"/>
</dbReference>
<feature type="compositionally biased region" description="Basic residues" evidence="1">
    <location>
        <begin position="15"/>
        <end position="27"/>
    </location>
</feature>
<dbReference type="InterPro" id="IPR050232">
    <property type="entry name" value="FBL13/AtMIF1-like"/>
</dbReference>
<evidence type="ECO:0000313" key="4">
    <source>
        <dbReference type="Proteomes" id="UP001604277"/>
    </source>
</evidence>
<dbReference type="InterPro" id="IPR001810">
    <property type="entry name" value="F-box_dom"/>
</dbReference>
<dbReference type="Gene3D" id="1.20.1280.50">
    <property type="match status" value="1"/>
</dbReference>
<dbReference type="Pfam" id="PF00646">
    <property type="entry name" value="F-box"/>
    <property type="match status" value="1"/>
</dbReference>
<evidence type="ECO:0000313" key="3">
    <source>
        <dbReference type="EMBL" id="KAL2531010.1"/>
    </source>
</evidence>
<dbReference type="InterPro" id="IPR053781">
    <property type="entry name" value="F-box_AtFBL13-like"/>
</dbReference>